<dbReference type="OrthoDB" id="16753at2759"/>
<dbReference type="InterPro" id="IPR000832">
    <property type="entry name" value="GPCR_2_secretin-like"/>
</dbReference>
<dbReference type="PANTHER" id="PTHR45620">
    <property type="entry name" value="PDF RECEPTOR-LIKE PROTEIN-RELATED"/>
    <property type="match status" value="1"/>
</dbReference>
<keyword evidence="11" id="KW-1185">Reference proteome</keyword>
<feature type="non-terminal residue" evidence="10">
    <location>
        <position position="175"/>
    </location>
</feature>
<dbReference type="InterPro" id="IPR036445">
    <property type="entry name" value="GPCR_2_extracell_dom_sf"/>
</dbReference>
<keyword evidence="3 8" id="KW-1133">Transmembrane helix</keyword>
<organism evidence="10 11">
    <name type="scientific">Elysia chlorotica</name>
    <name type="common">Eastern emerald elysia</name>
    <name type="synonym">Sea slug</name>
    <dbReference type="NCBI Taxonomy" id="188477"/>
    <lineage>
        <taxon>Eukaryota</taxon>
        <taxon>Metazoa</taxon>
        <taxon>Spiralia</taxon>
        <taxon>Lophotrochozoa</taxon>
        <taxon>Mollusca</taxon>
        <taxon>Gastropoda</taxon>
        <taxon>Heterobranchia</taxon>
        <taxon>Euthyneura</taxon>
        <taxon>Panpulmonata</taxon>
        <taxon>Sacoglossa</taxon>
        <taxon>Placobranchoidea</taxon>
        <taxon>Plakobranchidae</taxon>
        <taxon>Elysia</taxon>
    </lineage>
</organism>
<keyword evidence="5 8" id="KW-0472">Membrane</keyword>
<comment type="caution">
    <text evidence="10">The sequence shown here is derived from an EMBL/GenBank/DDBJ whole genome shotgun (WGS) entry which is preliminary data.</text>
</comment>
<proteinExistence type="predicted"/>
<evidence type="ECO:0000256" key="3">
    <source>
        <dbReference type="ARBA" id="ARBA00022989"/>
    </source>
</evidence>
<dbReference type="EMBL" id="RQTK01000428">
    <property type="protein sequence ID" value="RUS79776.1"/>
    <property type="molecule type" value="Genomic_DNA"/>
</dbReference>
<dbReference type="AlphaFoldDB" id="A0A3S0ZKE2"/>
<accession>A0A3S0ZKE2</accession>
<dbReference type="Gene3D" id="4.10.1240.10">
    <property type="entry name" value="GPCR, family 2, extracellular hormone receptor domain"/>
    <property type="match status" value="1"/>
</dbReference>
<feature type="transmembrane region" description="Helical" evidence="8">
    <location>
        <begin position="73"/>
        <end position="93"/>
    </location>
</feature>
<feature type="transmembrane region" description="Helical" evidence="8">
    <location>
        <begin position="41"/>
        <end position="61"/>
    </location>
</feature>
<protein>
    <recommendedName>
        <fullName evidence="9">G-protein coupled receptors family 2 profile 2 domain-containing protein</fullName>
    </recommendedName>
</protein>
<dbReference type="Pfam" id="PF00002">
    <property type="entry name" value="7tm_2"/>
    <property type="match status" value="1"/>
</dbReference>
<evidence type="ECO:0000256" key="8">
    <source>
        <dbReference type="SAM" id="Phobius"/>
    </source>
</evidence>
<feature type="transmembrane region" description="Helical" evidence="8">
    <location>
        <begin position="148"/>
        <end position="168"/>
    </location>
</feature>
<dbReference type="STRING" id="188477.A0A3S0ZKE2"/>
<feature type="domain" description="G-protein coupled receptors family 2 profile 2" evidence="9">
    <location>
        <begin position="36"/>
        <end position="175"/>
    </location>
</feature>
<name>A0A3S0ZKE2_ELYCH</name>
<keyword evidence="2 8" id="KW-0812">Transmembrane</keyword>
<gene>
    <name evidence="10" type="ORF">EGW08_012460</name>
</gene>
<evidence type="ECO:0000313" key="10">
    <source>
        <dbReference type="EMBL" id="RUS79776.1"/>
    </source>
</evidence>
<dbReference type="GO" id="GO:0005886">
    <property type="term" value="C:plasma membrane"/>
    <property type="evidence" value="ECO:0007669"/>
    <property type="project" value="TreeGrafter"/>
</dbReference>
<dbReference type="GO" id="GO:0007188">
    <property type="term" value="P:adenylate cyclase-modulating G protein-coupled receptor signaling pathway"/>
    <property type="evidence" value="ECO:0007669"/>
    <property type="project" value="TreeGrafter"/>
</dbReference>
<dbReference type="InterPro" id="IPR050332">
    <property type="entry name" value="GPCR_2"/>
</dbReference>
<keyword evidence="4" id="KW-0297">G-protein coupled receptor</keyword>
<keyword evidence="7" id="KW-0807">Transducer</keyword>
<evidence type="ECO:0000256" key="4">
    <source>
        <dbReference type="ARBA" id="ARBA00023040"/>
    </source>
</evidence>
<evidence type="ECO:0000313" key="11">
    <source>
        <dbReference type="Proteomes" id="UP000271974"/>
    </source>
</evidence>
<evidence type="ECO:0000256" key="7">
    <source>
        <dbReference type="ARBA" id="ARBA00023224"/>
    </source>
</evidence>
<dbReference type="PROSITE" id="PS50261">
    <property type="entry name" value="G_PROTEIN_RECEP_F2_4"/>
    <property type="match status" value="1"/>
</dbReference>
<evidence type="ECO:0000256" key="2">
    <source>
        <dbReference type="ARBA" id="ARBA00022692"/>
    </source>
</evidence>
<evidence type="ECO:0000256" key="1">
    <source>
        <dbReference type="ARBA" id="ARBA00004141"/>
    </source>
</evidence>
<dbReference type="GO" id="GO:0007166">
    <property type="term" value="P:cell surface receptor signaling pathway"/>
    <property type="evidence" value="ECO:0007669"/>
    <property type="project" value="InterPro"/>
</dbReference>
<dbReference type="InterPro" id="IPR017981">
    <property type="entry name" value="GPCR_2-like_7TM"/>
</dbReference>
<sequence>EAKKVCLEDGTWYSHPVSNRTWTDYRDCLEKPNHAVVYVQIGGYSISCILLILSLIIFNYYRQLRCARVILHQHLFVSFILTGVMWIVTYSHILARPGDHEKNEVWCKVVHMLTQYVTVSNYFWMFCEGFFLHTVVVLAFAKQKKLLIACYVIGWGFPVPFTIAYLVARLVDTEN</sequence>
<evidence type="ECO:0000256" key="5">
    <source>
        <dbReference type="ARBA" id="ARBA00023136"/>
    </source>
</evidence>
<reference evidence="10 11" key="1">
    <citation type="submission" date="2019-01" db="EMBL/GenBank/DDBJ databases">
        <title>A draft genome assembly of the solar-powered sea slug Elysia chlorotica.</title>
        <authorList>
            <person name="Cai H."/>
            <person name="Li Q."/>
            <person name="Fang X."/>
            <person name="Li J."/>
            <person name="Curtis N.E."/>
            <person name="Altenburger A."/>
            <person name="Shibata T."/>
            <person name="Feng M."/>
            <person name="Maeda T."/>
            <person name="Schwartz J.A."/>
            <person name="Shigenobu S."/>
            <person name="Lundholm N."/>
            <person name="Nishiyama T."/>
            <person name="Yang H."/>
            <person name="Hasebe M."/>
            <person name="Li S."/>
            <person name="Pierce S.K."/>
            <person name="Wang J."/>
        </authorList>
    </citation>
    <scope>NUCLEOTIDE SEQUENCE [LARGE SCALE GENOMIC DNA]</scope>
    <source>
        <strain evidence="10">EC2010</strain>
        <tissue evidence="10">Whole organism of an adult</tissue>
    </source>
</reference>
<evidence type="ECO:0000259" key="9">
    <source>
        <dbReference type="PROSITE" id="PS50261"/>
    </source>
</evidence>
<dbReference type="Proteomes" id="UP000271974">
    <property type="component" value="Unassembled WGS sequence"/>
</dbReference>
<feature type="transmembrane region" description="Helical" evidence="8">
    <location>
        <begin position="122"/>
        <end position="141"/>
    </location>
</feature>
<evidence type="ECO:0000256" key="6">
    <source>
        <dbReference type="ARBA" id="ARBA00023170"/>
    </source>
</evidence>
<keyword evidence="6" id="KW-0675">Receptor</keyword>
<feature type="non-terminal residue" evidence="10">
    <location>
        <position position="1"/>
    </location>
</feature>
<dbReference type="Gene3D" id="1.20.1070.10">
    <property type="entry name" value="Rhodopsin 7-helix transmembrane proteins"/>
    <property type="match status" value="1"/>
</dbReference>
<dbReference type="GO" id="GO:0008528">
    <property type="term" value="F:G protein-coupled peptide receptor activity"/>
    <property type="evidence" value="ECO:0007669"/>
    <property type="project" value="TreeGrafter"/>
</dbReference>
<comment type="subcellular location">
    <subcellularLocation>
        <location evidence="1">Membrane</location>
        <topology evidence="1">Multi-pass membrane protein</topology>
    </subcellularLocation>
</comment>
<dbReference type="PRINTS" id="PR00249">
    <property type="entry name" value="GPCRSECRETIN"/>
</dbReference>
<dbReference type="PANTHER" id="PTHR45620:SF42">
    <property type="entry name" value="G-PROTEIN COUPLED RECEPTOR SEB-2"/>
    <property type="match status" value="1"/>
</dbReference>